<keyword evidence="5" id="KW-1133">Transmembrane helix</keyword>
<dbReference type="InterPro" id="IPR000917">
    <property type="entry name" value="Sulfatase_N"/>
</dbReference>
<evidence type="ECO:0000259" key="6">
    <source>
        <dbReference type="Pfam" id="PF00884"/>
    </source>
</evidence>
<gene>
    <name evidence="7" type="ORF">SAMN05421824_1262</name>
</gene>
<organism evidence="7 8">
    <name type="scientific">Hyunsoonleella jejuensis</name>
    <dbReference type="NCBI Taxonomy" id="419940"/>
    <lineage>
        <taxon>Bacteria</taxon>
        <taxon>Pseudomonadati</taxon>
        <taxon>Bacteroidota</taxon>
        <taxon>Flavobacteriia</taxon>
        <taxon>Flavobacteriales</taxon>
        <taxon>Flavobacteriaceae</taxon>
    </lineage>
</organism>
<name>A0A1H9DJJ7_9FLAO</name>
<sequence length="604" mass="68455">MAQNKFKGFKGLFLRLNSILTISKPFTMLVKPLYLILEILLYHYINIYLSMKVFVLKPIILLLIVSLIYTCKTDKGKGVADKNDSSEITKPNVVFFIADDMYPWMFNNIPQGQSEDGKPLNLTPSLDRLAKEGVWLDNMKVVSPVCTPSRYNVLTGNYASRATNEAFIGFTEKNDGQTVIQWNSYIVPGQPTMGTYFQDLGYKTGFVGKNHIIESLSQVGDGGEKPELDADPTDPKVKEGLEYRYNELQKDIKRSGFDYADKLYHNNPNWLGIRALAYQNMDWIAEGGVEFIDKYSNEPFMLYIASTLPHAPLKPELSWKADRRITPRGILDKAPTVLPQPPVESLKKRIKEAGYQGKDRENLLWLDDAVGALFKKLEEEGVLDNTIVVFFNDHGQDYKGTLYEGGVNSQAFIWKKGGFEVGNVLEAPVSNVDFLPTLLDFAGDKTNLDKFDGKSFKPALEAKAYQGRTSFYHELGYARAVVKDGFKYYAVRYPKWATEFTFEQRKDTLQKYTAFRESFGEHAISNDPNAPYGQLEMVPGGGGAEHNAYVNHPNFSSPDQLYDLKNDPEEQNNLIDNPKYSEILKELKNELNDYTKSLPGKFNL</sequence>
<dbReference type="STRING" id="419940.SAMN05421824_1262"/>
<dbReference type="GO" id="GO:0004065">
    <property type="term" value="F:arylsulfatase activity"/>
    <property type="evidence" value="ECO:0007669"/>
    <property type="project" value="TreeGrafter"/>
</dbReference>
<keyword evidence="2" id="KW-0479">Metal-binding</keyword>
<evidence type="ECO:0000313" key="7">
    <source>
        <dbReference type="EMBL" id="SEQ13609.1"/>
    </source>
</evidence>
<evidence type="ECO:0000256" key="5">
    <source>
        <dbReference type="SAM" id="Phobius"/>
    </source>
</evidence>
<feature type="transmembrane region" description="Helical" evidence="5">
    <location>
        <begin position="47"/>
        <end position="69"/>
    </location>
</feature>
<protein>
    <submittedName>
        <fullName evidence="7">Arylsulfatase A</fullName>
    </submittedName>
</protein>
<evidence type="ECO:0000256" key="1">
    <source>
        <dbReference type="ARBA" id="ARBA00008779"/>
    </source>
</evidence>
<dbReference type="Pfam" id="PF00884">
    <property type="entry name" value="Sulfatase"/>
    <property type="match status" value="1"/>
</dbReference>
<evidence type="ECO:0000313" key="8">
    <source>
        <dbReference type="Proteomes" id="UP000198999"/>
    </source>
</evidence>
<dbReference type="PANTHER" id="PTHR42693:SF33">
    <property type="entry name" value="ARYLSULFATASE"/>
    <property type="match status" value="1"/>
</dbReference>
<dbReference type="InterPro" id="IPR050738">
    <property type="entry name" value="Sulfatase"/>
</dbReference>
<dbReference type="AlphaFoldDB" id="A0A1H9DJJ7"/>
<dbReference type="GO" id="GO:0046872">
    <property type="term" value="F:metal ion binding"/>
    <property type="evidence" value="ECO:0007669"/>
    <property type="project" value="UniProtKB-KW"/>
</dbReference>
<dbReference type="PROSITE" id="PS00523">
    <property type="entry name" value="SULFATASE_1"/>
    <property type="match status" value="1"/>
</dbReference>
<feature type="domain" description="Sulfatase N-terminal" evidence="6">
    <location>
        <begin position="91"/>
        <end position="443"/>
    </location>
</feature>
<keyword evidence="8" id="KW-1185">Reference proteome</keyword>
<dbReference type="InterPro" id="IPR024607">
    <property type="entry name" value="Sulfatase_CS"/>
</dbReference>
<keyword evidence="3" id="KW-0378">Hydrolase</keyword>
<comment type="similarity">
    <text evidence="1">Belongs to the sulfatase family.</text>
</comment>
<dbReference type="InterPro" id="IPR017850">
    <property type="entry name" value="Alkaline_phosphatase_core_sf"/>
</dbReference>
<dbReference type="PANTHER" id="PTHR42693">
    <property type="entry name" value="ARYLSULFATASE FAMILY MEMBER"/>
    <property type="match status" value="1"/>
</dbReference>
<keyword evidence="4" id="KW-0106">Calcium</keyword>
<dbReference type="Gene3D" id="3.40.720.10">
    <property type="entry name" value="Alkaline Phosphatase, subunit A"/>
    <property type="match status" value="1"/>
</dbReference>
<proteinExistence type="inferred from homology"/>
<dbReference type="Proteomes" id="UP000198999">
    <property type="component" value="Unassembled WGS sequence"/>
</dbReference>
<accession>A0A1H9DJJ7</accession>
<dbReference type="EMBL" id="FOFN01000001">
    <property type="protein sequence ID" value="SEQ13609.1"/>
    <property type="molecule type" value="Genomic_DNA"/>
</dbReference>
<evidence type="ECO:0000256" key="2">
    <source>
        <dbReference type="ARBA" id="ARBA00022723"/>
    </source>
</evidence>
<evidence type="ECO:0000256" key="3">
    <source>
        <dbReference type="ARBA" id="ARBA00022801"/>
    </source>
</evidence>
<keyword evidence="5" id="KW-0472">Membrane</keyword>
<dbReference type="SUPFAM" id="SSF53649">
    <property type="entry name" value="Alkaline phosphatase-like"/>
    <property type="match status" value="1"/>
</dbReference>
<reference evidence="7 8" key="1">
    <citation type="submission" date="2016-10" db="EMBL/GenBank/DDBJ databases">
        <authorList>
            <person name="de Groot N.N."/>
        </authorList>
    </citation>
    <scope>NUCLEOTIDE SEQUENCE [LARGE SCALE GENOMIC DNA]</scope>
    <source>
        <strain evidence="7 8">DSM 21035</strain>
    </source>
</reference>
<keyword evidence="5" id="KW-0812">Transmembrane</keyword>
<evidence type="ECO:0000256" key="4">
    <source>
        <dbReference type="ARBA" id="ARBA00022837"/>
    </source>
</evidence>